<sequence>MTRISRRTFTAALGAATLVGGQGHAEMKKIPRSHGPTTMEIVSYRSNERPGTIIISNQQLTLHRVLGKGQAEKYKISAGRDGFVWVGTTVVGRKATWPAWRPPAAMRKRDTSLPDYVPPGPYNPLGARALYLFEDGRDTLYRIHGTNSSSTIGGYETSGCFRLTNADVMSLYEKVKPGTKVIVK</sequence>
<dbReference type="PANTHER" id="PTHR30582">
    <property type="entry name" value="L,D-TRANSPEPTIDASE"/>
    <property type="match status" value="1"/>
</dbReference>
<accession>A0A0P1IVC7</accession>
<feature type="domain" description="L,D-TPase catalytic" evidence="10">
    <location>
        <begin position="49"/>
        <end position="184"/>
    </location>
</feature>
<dbReference type="CDD" id="cd16913">
    <property type="entry name" value="YkuD_like"/>
    <property type="match status" value="1"/>
</dbReference>
<evidence type="ECO:0000256" key="4">
    <source>
        <dbReference type="ARBA" id="ARBA00022679"/>
    </source>
</evidence>
<organism evidence="11 12">
    <name type="scientific">Cognatishimia activa</name>
    <dbReference type="NCBI Taxonomy" id="1715691"/>
    <lineage>
        <taxon>Bacteria</taxon>
        <taxon>Pseudomonadati</taxon>
        <taxon>Pseudomonadota</taxon>
        <taxon>Alphaproteobacteria</taxon>
        <taxon>Rhodobacterales</taxon>
        <taxon>Paracoccaceae</taxon>
        <taxon>Cognatishimia</taxon>
    </lineage>
</organism>
<dbReference type="GO" id="GO:0018104">
    <property type="term" value="P:peptidoglycan-protein cross-linking"/>
    <property type="evidence" value="ECO:0007669"/>
    <property type="project" value="TreeGrafter"/>
</dbReference>
<evidence type="ECO:0000256" key="3">
    <source>
        <dbReference type="ARBA" id="ARBA00022676"/>
    </source>
</evidence>
<comment type="similarity">
    <text evidence="2">Belongs to the YkuD family.</text>
</comment>
<dbReference type="FunFam" id="2.40.440.10:FF:000002">
    <property type="entry name" value="L,D-transpeptidase ErfK/SrfK"/>
    <property type="match status" value="1"/>
</dbReference>
<dbReference type="UniPathway" id="UPA00219"/>
<dbReference type="AlphaFoldDB" id="A0A0P1IVC7"/>
<dbReference type="GO" id="GO:0005576">
    <property type="term" value="C:extracellular region"/>
    <property type="evidence" value="ECO:0007669"/>
    <property type="project" value="TreeGrafter"/>
</dbReference>
<dbReference type="STRING" id="1715691.TA5113_02557"/>
<dbReference type="PROSITE" id="PS52029">
    <property type="entry name" value="LD_TPASE"/>
    <property type="match status" value="1"/>
</dbReference>
<keyword evidence="3" id="KW-0328">Glycosyltransferase</keyword>
<dbReference type="Gene3D" id="2.40.440.10">
    <property type="entry name" value="L,D-transpeptidase catalytic domain-like"/>
    <property type="match status" value="1"/>
</dbReference>
<evidence type="ECO:0000256" key="6">
    <source>
        <dbReference type="ARBA" id="ARBA00022960"/>
    </source>
</evidence>
<keyword evidence="4 11" id="KW-0808">Transferase</keyword>
<dbReference type="Proteomes" id="UP000051184">
    <property type="component" value="Unassembled WGS sequence"/>
</dbReference>
<feature type="active site" description="Proton donor/acceptor" evidence="9">
    <location>
        <position position="144"/>
    </location>
</feature>
<keyword evidence="5" id="KW-0378">Hydrolase</keyword>
<keyword evidence="12" id="KW-1185">Reference proteome</keyword>
<proteinExistence type="inferred from homology"/>
<evidence type="ECO:0000256" key="8">
    <source>
        <dbReference type="ARBA" id="ARBA00023316"/>
    </source>
</evidence>
<keyword evidence="6 9" id="KW-0133">Cell shape</keyword>
<keyword evidence="8 9" id="KW-0961">Cell wall biogenesis/degradation</keyword>
<evidence type="ECO:0000313" key="12">
    <source>
        <dbReference type="Proteomes" id="UP000051184"/>
    </source>
</evidence>
<dbReference type="RefSeq" id="WP_058316507.1">
    <property type="nucleotide sequence ID" value="NZ_CYTO01000024.1"/>
</dbReference>
<dbReference type="InterPro" id="IPR050979">
    <property type="entry name" value="LD-transpeptidase"/>
</dbReference>
<evidence type="ECO:0000256" key="9">
    <source>
        <dbReference type="PROSITE-ProRule" id="PRU01373"/>
    </source>
</evidence>
<reference evidence="12" key="1">
    <citation type="submission" date="2015-09" db="EMBL/GenBank/DDBJ databases">
        <authorList>
            <person name="Rodrigo-Torres Lidia"/>
            <person name="Arahal R.David."/>
        </authorList>
    </citation>
    <scope>NUCLEOTIDE SEQUENCE [LARGE SCALE GENOMIC DNA]</scope>
    <source>
        <strain evidence="12">CECT 5114</strain>
    </source>
</reference>
<dbReference type="PANTHER" id="PTHR30582:SF24">
    <property type="entry name" value="L,D-TRANSPEPTIDASE ERFK_SRFK-RELATED"/>
    <property type="match status" value="1"/>
</dbReference>
<dbReference type="GO" id="GO:0071555">
    <property type="term" value="P:cell wall organization"/>
    <property type="evidence" value="ECO:0007669"/>
    <property type="project" value="UniProtKB-UniRule"/>
</dbReference>
<dbReference type="GO" id="GO:0016757">
    <property type="term" value="F:glycosyltransferase activity"/>
    <property type="evidence" value="ECO:0007669"/>
    <property type="project" value="UniProtKB-KW"/>
</dbReference>
<evidence type="ECO:0000256" key="5">
    <source>
        <dbReference type="ARBA" id="ARBA00022801"/>
    </source>
</evidence>
<dbReference type="SUPFAM" id="SSF141523">
    <property type="entry name" value="L,D-transpeptidase catalytic domain-like"/>
    <property type="match status" value="1"/>
</dbReference>
<gene>
    <name evidence="11" type="primary">ybiS</name>
    <name evidence="11" type="ORF">TA5114_03418</name>
</gene>
<dbReference type="GO" id="GO:0008360">
    <property type="term" value="P:regulation of cell shape"/>
    <property type="evidence" value="ECO:0007669"/>
    <property type="project" value="UniProtKB-UniRule"/>
</dbReference>
<keyword evidence="7 9" id="KW-0573">Peptidoglycan synthesis</keyword>
<evidence type="ECO:0000256" key="7">
    <source>
        <dbReference type="ARBA" id="ARBA00022984"/>
    </source>
</evidence>
<evidence type="ECO:0000256" key="2">
    <source>
        <dbReference type="ARBA" id="ARBA00005992"/>
    </source>
</evidence>
<dbReference type="OrthoDB" id="9795305at2"/>
<dbReference type="EMBL" id="CYUE01000025">
    <property type="protein sequence ID" value="CUK27590.1"/>
    <property type="molecule type" value="Genomic_DNA"/>
</dbReference>
<feature type="active site" description="Nucleophile" evidence="9">
    <location>
        <position position="160"/>
    </location>
</feature>
<evidence type="ECO:0000259" key="10">
    <source>
        <dbReference type="PROSITE" id="PS52029"/>
    </source>
</evidence>
<evidence type="ECO:0000313" key="11">
    <source>
        <dbReference type="EMBL" id="CUK27590.1"/>
    </source>
</evidence>
<protein>
    <submittedName>
        <fullName evidence="11">Putative L,D-transpeptidase YbiS</fullName>
        <ecNumber evidence="11">2.-.-.-</ecNumber>
    </submittedName>
</protein>
<dbReference type="InterPro" id="IPR005490">
    <property type="entry name" value="LD_TPept_cat_dom"/>
</dbReference>
<dbReference type="Pfam" id="PF03734">
    <property type="entry name" value="YkuD"/>
    <property type="match status" value="1"/>
</dbReference>
<name>A0A0P1IVC7_9RHOB</name>
<dbReference type="GO" id="GO:0071972">
    <property type="term" value="F:peptidoglycan L,D-transpeptidase activity"/>
    <property type="evidence" value="ECO:0007669"/>
    <property type="project" value="TreeGrafter"/>
</dbReference>
<dbReference type="EC" id="2.-.-.-" evidence="11"/>
<dbReference type="InterPro" id="IPR038063">
    <property type="entry name" value="Transpep_catalytic_dom"/>
</dbReference>
<comment type="pathway">
    <text evidence="1 9">Cell wall biogenesis; peptidoglycan biosynthesis.</text>
</comment>
<evidence type="ECO:0000256" key="1">
    <source>
        <dbReference type="ARBA" id="ARBA00004752"/>
    </source>
</evidence>